<feature type="coiled-coil region" evidence="1">
    <location>
        <begin position="14"/>
        <end position="41"/>
    </location>
</feature>
<keyword evidence="3" id="KW-1185">Reference proteome</keyword>
<evidence type="ECO:0000313" key="3">
    <source>
        <dbReference type="Proteomes" id="UP000179786"/>
    </source>
</evidence>
<dbReference type="Proteomes" id="UP000179786">
    <property type="component" value="Unassembled WGS sequence"/>
</dbReference>
<dbReference type="EMBL" id="MKJU01000026">
    <property type="protein sequence ID" value="OHU90370.1"/>
    <property type="molecule type" value="Genomic_DNA"/>
</dbReference>
<reference evidence="2 3" key="1">
    <citation type="submission" date="2016-09" db="EMBL/GenBank/DDBJ databases">
        <title>Pseudoalteromonas amylolytica sp. nov., isolated from the surface seawater.</title>
        <authorList>
            <person name="Wu Y.-H."/>
            <person name="Cheng H."/>
            <person name="Jin X.-B."/>
            <person name="Wang C.-S."/>
            <person name="Xu X.-W."/>
        </authorList>
    </citation>
    <scope>NUCLEOTIDE SEQUENCE [LARGE SCALE GENOMIC DNA]</scope>
    <source>
        <strain evidence="2 3">JW1</strain>
    </source>
</reference>
<protein>
    <submittedName>
        <fullName evidence="2">Uncharacterized protein</fullName>
    </submittedName>
</protein>
<accession>A0A1S1MWW3</accession>
<organism evidence="2 3">
    <name type="scientific">Pseudoalteromonas amylolytica</name>
    <dbReference type="NCBI Taxonomy" id="1859457"/>
    <lineage>
        <taxon>Bacteria</taxon>
        <taxon>Pseudomonadati</taxon>
        <taxon>Pseudomonadota</taxon>
        <taxon>Gammaproteobacteria</taxon>
        <taxon>Alteromonadales</taxon>
        <taxon>Pseudoalteromonadaceae</taxon>
        <taxon>Pseudoalteromonas</taxon>
    </lineage>
</organism>
<evidence type="ECO:0000313" key="2">
    <source>
        <dbReference type="EMBL" id="OHU90370.1"/>
    </source>
</evidence>
<comment type="caution">
    <text evidence="2">The sequence shown here is derived from an EMBL/GenBank/DDBJ whole genome shotgun (WGS) entry which is preliminary data.</text>
</comment>
<sequence length="162" mass="18275">MPIPSPSDKPGPQIESANSTIEQLQAQNRQLQQQLLVAQQQTSAPAIQLANGDLSAVLSQQYQQEARDGLWADELELLINDFLYQSDLSHLVSLYSYGCKTTVCQVELVPSVPVDEFDEANWRAVSKKLFEQSWFKRFTMSTSSSTSERMQIYLSTQQVVDQ</sequence>
<evidence type="ECO:0000256" key="1">
    <source>
        <dbReference type="SAM" id="Coils"/>
    </source>
</evidence>
<dbReference type="AlphaFoldDB" id="A0A1S1MWW3"/>
<proteinExistence type="predicted"/>
<name>A0A1S1MWW3_9GAMM</name>
<keyword evidence="1" id="KW-0175">Coiled coil</keyword>
<gene>
    <name evidence="2" type="ORF">BET10_13350</name>
</gene>